<dbReference type="Pfam" id="PF06427">
    <property type="entry name" value="UDP-g_GGTase"/>
    <property type="match status" value="1"/>
</dbReference>
<dbReference type="GO" id="GO:0018279">
    <property type="term" value="P:protein N-linked glycosylation via asparagine"/>
    <property type="evidence" value="ECO:0007669"/>
    <property type="project" value="TreeGrafter"/>
</dbReference>
<dbReference type="GeneID" id="19969030"/>
<evidence type="ECO:0000256" key="6">
    <source>
        <dbReference type="ARBA" id="ARBA00022729"/>
    </source>
</evidence>
<dbReference type="eggNOG" id="KOG1879">
    <property type="taxonomic scope" value="Eukaryota"/>
</dbReference>
<comment type="similarity">
    <text evidence="4">Belongs to the glycosyltransferase 8 family.</text>
</comment>
<name>W2S3L7_CYPE1</name>
<dbReference type="Proteomes" id="UP000030752">
    <property type="component" value="Unassembled WGS sequence"/>
</dbReference>
<feature type="domain" description="UGGT thioredoxin-like" evidence="11">
    <location>
        <begin position="41"/>
        <end position="226"/>
    </location>
</feature>
<evidence type="ECO:0000256" key="5">
    <source>
        <dbReference type="ARBA" id="ARBA00022679"/>
    </source>
</evidence>
<evidence type="ECO:0000256" key="1">
    <source>
        <dbReference type="ARBA" id="ARBA00001913"/>
    </source>
</evidence>
<evidence type="ECO:0000259" key="11">
    <source>
        <dbReference type="Pfam" id="PF18400"/>
    </source>
</evidence>
<dbReference type="SUPFAM" id="SSF53448">
    <property type="entry name" value="Nucleotide-diphospho-sugar transferases"/>
    <property type="match status" value="1"/>
</dbReference>
<evidence type="ECO:0000259" key="14">
    <source>
        <dbReference type="Pfam" id="PF18403"/>
    </source>
</evidence>
<dbReference type="Pfam" id="PF18402">
    <property type="entry name" value="Thioredoxin_14"/>
    <property type="match status" value="1"/>
</dbReference>
<evidence type="ECO:0000313" key="16">
    <source>
        <dbReference type="EMBL" id="ETN42534.1"/>
    </source>
</evidence>
<evidence type="ECO:0000313" key="17">
    <source>
        <dbReference type="Proteomes" id="UP000030752"/>
    </source>
</evidence>
<dbReference type="Pfam" id="PF18403">
    <property type="entry name" value="Thioredoxin_15"/>
    <property type="match status" value="1"/>
</dbReference>
<evidence type="ECO:0008006" key="18">
    <source>
        <dbReference type="Google" id="ProtNLM"/>
    </source>
</evidence>
<evidence type="ECO:0000256" key="3">
    <source>
        <dbReference type="ARBA" id="ARBA00004922"/>
    </source>
</evidence>
<dbReference type="Gene3D" id="3.90.550.10">
    <property type="entry name" value="Spore Coat Polysaccharide Biosynthesis Protein SpsA, Chain A"/>
    <property type="match status" value="1"/>
</dbReference>
<feature type="signal peptide" evidence="10">
    <location>
        <begin position="1"/>
        <end position="27"/>
    </location>
</feature>
<dbReference type="InterPro" id="IPR029044">
    <property type="entry name" value="Nucleotide-diphossugar_trans"/>
</dbReference>
<dbReference type="EMBL" id="KB822718">
    <property type="protein sequence ID" value="ETN42534.1"/>
    <property type="molecule type" value="Genomic_DNA"/>
</dbReference>
<keyword evidence="7" id="KW-0256">Endoplasmic reticulum</keyword>
<evidence type="ECO:0000256" key="7">
    <source>
        <dbReference type="ARBA" id="ARBA00022824"/>
    </source>
</evidence>
<evidence type="ECO:0000256" key="8">
    <source>
        <dbReference type="ARBA" id="ARBA00023180"/>
    </source>
</evidence>
<dbReference type="Pfam" id="PF18401">
    <property type="entry name" value="Thioredoxin_13"/>
    <property type="match status" value="1"/>
</dbReference>
<dbReference type="GO" id="GO:0005788">
    <property type="term" value="C:endoplasmic reticulum lumen"/>
    <property type="evidence" value="ECO:0007669"/>
    <property type="project" value="UniProtKB-SubCell"/>
</dbReference>
<organism evidence="16 17">
    <name type="scientific">Cyphellophora europaea (strain CBS 101466)</name>
    <name type="common">Phialophora europaea</name>
    <dbReference type="NCBI Taxonomy" id="1220924"/>
    <lineage>
        <taxon>Eukaryota</taxon>
        <taxon>Fungi</taxon>
        <taxon>Dikarya</taxon>
        <taxon>Ascomycota</taxon>
        <taxon>Pezizomycotina</taxon>
        <taxon>Eurotiomycetes</taxon>
        <taxon>Chaetothyriomycetidae</taxon>
        <taxon>Chaetothyriales</taxon>
        <taxon>Cyphellophoraceae</taxon>
        <taxon>Cyphellophora</taxon>
    </lineage>
</organism>
<dbReference type="GO" id="GO:0036503">
    <property type="term" value="P:ERAD pathway"/>
    <property type="evidence" value="ECO:0007669"/>
    <property type="project" value="TreeGrafter"/>
</dbReference>
<dbReference type="OrthoDB" id="27683at2759"/>
<reference evidence="16 17" key="1">
    <citation type="submission" date="2013-03" db="EMBL/GenBank/DDBJ databases">
        <title>The Genome Sequence of Phialophora europaea CBS 101466.</title>
        <authorList>
            <consortium name="The Broad Institute Genomics Platform"/>
            <person name="Cuomo C."/>
            <person name="de Hoog S."/>
            <person name="Gorbushina A."/>
            <person name="Walker B."/>
            <person name="Young S.K."/>
            <person name="Zeng Q."/>
            <person name="Gargeya S."/>
            <person name="Fitzgerald M."/>
            <person name="Haas B."/>
            <person name="Abouelleil A."/>
            <person name="Allen A.W."/>
            <person name="Alvarado L."/>
            <person name="Arachchi H.M."/>
            <person name="Berlin A.M."/>
            <person name="Chapman S.B."/>
            <person name="Gainer-Dewar J."/>
            <person name="Goldberg J."/>
            <person name="Griggs A."/>
            <person name="Gujja S."/>
            <person name="Hansen M."/>
            <person name="Howarth C."/>
            <person name="Imamovic A."/>
            <person name="Ireland A."/>
            <person name="Larimer J."/>
            <person name="McCowan C."/>
            <person name="Murphy C."/>
            <person name="Pearson M."/>
            <person name="Poon T.W."/>
            <person name="Priest M."/>
            <person name="Roberts A."/>
            <person name="Saif S."/>
            <person name="Shea T."/>
            <person name="Sisk P."/>
            <person name="Sykes S."/>
            <person name="Wortman J."/>
            <person name="Nusbaum C."/>
            <person name="Birren B."/>
        </authorList>
    </citation>
    <scope>NUCLEOTIDE SEQUENCE [LARGE SCALE GENOMIC DNA]</scope>
    <source>
        <strain evidence="16 17">CBS 101466</strain>
    </source>
</reference>
<dbReference type="Pfam" id="PF18400">
    <property type="entry name" value="Thioredoxin_12"/>
    <property type="match status" value="1"/>
</dbReference>
<dbReference type="VEuPathDB" id="FungiDB:HMPREF1541_01691"/>
<comment type="subcellular location">
    <subcellularLocation>
        <location evidence="2">Endoplasmic reticulum lumen</location>
    </subcellularLocation>
</comment>
<dbReference type="InterPro" id="IPR040693">
    <property type="entry name" value="UGGT_TRXL_1"/>
</dbReference>
<evidence type="ECO:0000259" key="15">
    <source>
        <dbReference type="Pfam" id="PF18404"/>
    </source>
</evidence>
<dbReference type="FunCoup" id="W2S3L7">
    <property type="interactions" value="475"/>
</dbReference>
<dbReference type="Pfam" id="PF18404">
    <property type="entry name" value="Glyco_transf_24"/>
    <property type="match status" value="1"/>
</dbReference>
<dbReference type="RefSeq" id="XP_008714270.1">
    <property type="nucleotide sequence ID" value="XM_008716048.1"/>
</dbReference>
<feature type="domain" description="UGGT thioredoxin-like" evidence="12">
    <location>
        <begin position="274"/>
        <end position="402"/>
    </location>
</feature>
<protein>
    <recommendedName>
        <fullName evidence="18">UDP-glucose:glycoprotein glucosyltransferase</fullName>
    </recommendedName>
</protein>
<comment type="cofactor">
    <cofactor evidence="1">
        <name>Ca(2+)</name>
        <dbReference type="ChEBI" id="CHEBI:29108"/>
    </cofactor>
</comment>
<evidence type="ECO:0000256" key="2">
    <source>
        <dbReference type="ARBA" id="ARBA00004319"/>
    </source>
</evidence>
<dbReference type="PANTHER" id="PTHR11226:SF0">
    <property type="entry name" value="UDP-GLUCOSE:GLYCOPROTEIN GLUCOSYLTRANSFERASE"/>
    <property type="match status" value="1"/>
</dbReference>
<feature type="domain" description="UGGT thioredoxin-like" evidence="13">
    <location>
        <begin position="408"/>
        <end position="652"/>
    </location>
</feature>
<dbReference type="FunFam" id="3.90.550.10:FF:000065">
    <property type="entry name" value="UDP-glucose:glycoprotein glucosyltransferase, putative"/>
    <property type="match status" value="1"/>
</dbReference>
<dbReference type="InterPro" id="IPR040525">
    <property type="entry name" value="UGGT_TRXL_4"/>
</dbReference>
<accession>W2S3L7</accession>
<keyword evidence="5" id="KW-0808">Transferase</keyword>
<gene>
    <name evidence="16" type="ORF">HMPREF1541_01691</name>
</gene>
<dbReference type="HOGENOM" id="CLU_002668_1_0_1"/>
<evidence type="ECO:0000259" key="13">
    <source>
        <dbReference type="Pfam" id="PF18402"/>
    </source>
</evidence>
<dbReference type="UniPathway" id="UPA00378"/>
<dbReference type="PANTHER" id="PTHR11226">
    <property type="entry name" value="UDP-GLUCOSE GLYCOPROTEIN:GLUCOSYLTRANSFERASE"/>
    <property type="match status" value="1"/>
</dbReference>
<dbReference type="InterPro" id="IPR040694">
    <property type="entry name" value="UGGT_TRXL_2"/>
</dbReference>
<dbReference type="GO" id="GO:0003980">
    <property type="term" value="F:UDP-glucose:glycoprotein glucosyltransferase activity"/>
    <property type="evidence" value="ECO:0007669"/>
    <property type="project" value="InterPro"/>
</dbReference>
<dbReference type="InterPro" id="IPR009448">
    <property type="entry name" value="UDP-g_GGtrans"/>
</dbReference>
<feature type="chain" id="PRO_5004824266" description="UDP-glucose:glycoprotein glucosyltransferase" evidence="10">
    <location>
        <begin position="28"/>
        <end position="1483"/>
    </location>
</feature>
<sequence length="1483" mass="166198">MRPQKVPWRGALILSLACLLESHAAWASHSVNVALQTSFNAAPFLVELLETAAAESPASYFPLLDRIAQRTFAEAQTEKELYERFIQVLQDDGHFTDGESLASFKFALSLHEAAPRIEAHFQYYNATVQPHMMAAQDAVCPVWVHFDGQQYCSPALERAQQPVAFETSENVLPFDRVLGPAEAPASIIYADITHPLFADFHNTISETARDGTTSYRIRYRPSETRSEPVPLSGYGVELNLKRTDYIVIDDREAGSADEVKQDAAKEPDANDELQIKSLTTSELYSLGLNAASWVASNPNPMQALLQVSTDFPKYSSFLASQDANEDFLKEHLSNREILLPSGFNALWINGLQIENRQVNAYSLLEHLRRERKLIGQMKDIGLTPTEAVNILAHEVIAESARNAADHRFDWRDDLEGGEVIIFMNDLEQDKRYTGWPTSLTGLFQRTYPGQLPAVARDIHNIIVPFEVDNLKDLELVTTALQSLIKRKVPIRIGLVPIGASKAAQTYGKLSYHLLDTYGLATFLSFYQETVKSGKLAAQPEKLFAATIKERKLRQDKTALSYTEVLESEELEQRLRHRDAYVDRLELRGSTAPFIVNGVVLARTESWFETMSQRVYMDLQVIMQAVYEGSLPEDASARDHLIAEAITRRNELVIPHDLKDIKVVDVAALTADHADAFAKMPRIVGAEAVLMADRAHMLVVADLNTEDGRSLASAAVEFQTKVPEIEVMLVHSAGDPSEPGISTLMYHWQRETGPKLSAEQQAKVQAFLGGSDAKIRMPQEVQQEAAQYWALANGLIRDLGLKAGENGLWLNGRMLGPLRRSLGVEDLQLLLDFERSARLAPVTMAVAATGLEDKFKEPLDVAKITAVVARSQKSELPEGMRDSAPLLRLDRYRLWNDTHTAITVGTSDDPTLQVVAVLDPVSEVSQPWISILHTLSELEGVNLKIFLNPRGQLTELPSKRFYRQVLGSAPSFDADGIRVSPKASFNKLPEDTLFNLDLILPPSWLVAPKTSVDDLDNIKFSGTEHDVHAVYELEHILIEGHARDVTVNPPPRGVQLLLGTAEDPHFTDTIIMANLGYFQFKANPGYWQISLKPGRSSKIYNLDSVGPDGYLAVPGDETSSVALMSFQGTTLFPRLSRKPGMEEAEVLESTTPGSAMDYLNKGASFASSALSSLGIKTSSTTNADINIFSVASGHLYERMLNIMMVSVMKHTKHSVKFWFIEQFLSPAFKSTLPSLAEHYGFEYEMVTYKWPHWLRAQTEKQREIWGYKILFLDVLFPVDLDKVIFVDADQIVRTDMMELNKVNLKGAPYGFTPMCDSRTEMEGFRFWKQGYWETYLRGKPYHISALYVVDLKKFREVAAGDRLRQQYHSLSADPASLSNLDQDLPNHMQHNLPIFSLPQEWLWCETWCSDESLKDAKTIDLCNNPQTKEPKLDRARRQVPEWTEYDNEIREVIAKARGDVPAMQQAGDSVAQADAQTPLKKDEL</sequence>
<dbReference type="InterPro" id="IPR040497">
    <property type="entry name" value="Glyco_transf_24"/>
</dbReference>
<dbReference type="STRING" id="1220924.W2S3L7"/>
<keyword evidence="6 10" id="KW-0732">Signal</keyword>
<feature type="region of interest" description="Disordered" evidence="9">
    <location>
        <begin position="1459"/>
        <end position="1483"/>
    </location>
</feature>
<feature type="domain" description="UDP-glucose:glycoprotein glucosyltransferase thioredoxin-like" evidence="14">
    <location>
        <begin position="664"/>
        <end position="868"/>
    </location>
</feature>
<evidence type="ECO:0000256" key="4">
    <source>
        <dbReference type="ARBA" id="ARBA00006351"/>
    </source>
</evidence>
<dbReference type="GO" id="GO:0051082">
    <property type="term" value="F:unfolded protein binding"/>
    <property type="evidence" value="ECO:0007669"/>
    <property type="project" value="TreeGrafter"/>
</dbReference>
<dbReference type="InParanoid" id="W2S3L7"/>
<proteinExistence type="inferred from homology"/>
<evidence type="ECO:0000256" key="10">
    <source>
        <dbReference type="SAM" id="SignalP"/>
    </source>
</evidence>
<feature type="domain" description="Glucosyltransferase 24 catalytic" evidence="15">
    <location>
        <begin position="1184"/>
        <end position="1450"/>
    </location>
</feature>
<comment type="pathway">
    <text evidence="3">Protein modification; protein glycosylation.</text>
</comment>
<keyword evidence="8" id="KW-0325">Glycoprotein</keyword>
<evidence type="ECO:0000259" key="12">
    <source>
        <dbReference type="Pfam" id="PF18401"/>
    </source>
</evidence>
<dbReference type="CDD" id="cd06432">
    <property type="entry name" value="GT8_HUGT1_C_like"/>
    <property type="match status" value="1"/>
</dbReference>
<keyword evidence="17" id="KW-1185">Reference proteome</keyword>
<dbReference type="InterPro" id="IPR040692">
    <property type="entry name" value="UGGT_TRXL_3"/>
</dbReference>
<evidence type="ECO:0000256" key="9">
    <source>
        <dbReference type="SAM" id="MobiDB-lite"/>
    </source>
</evidence>